<dbReference type="Pfam" id="PF00483">
    <property type="entry name" value="NTP_transferase"/>
    <property type="match status" value="1"/>
</dbReference>
<dbReference type="CDD" id="cd04607">
    <property type="entry name" value="CBS_pair_NTP_transferase_assoc"/>
    <property type="match status" value="1"/>
</dbReference>
<name>A0ABV7ZYS7_9GAMM</name>
<dbReference type="EMBL" id="JBHRYR010000003">
    <property type="protein sequence ID" value="MFC3853376.1"/>
    <property type="molecule type" value="Genomic_DNA"/>
</dbReference>
<gene>
    <name evidence="3" type="ORF">ACFOOG_11080</name>
</gene>
<reference evidence="4" key="1">
    <citation type="journal article" date="2019" name="Int. J. Syst. Evol. Microbiol.">
        <title>The Global Catalogue of Microorganisms (GCM) 10K type strain sequencing project: providing services to taxonomists for standard genome sequencing and annotation.</title>
        <authorList>
            <consortium name="The Broad Institute Genomics Platform"/>
            <consortium name="The Broad Institute Genome Sequencing Center for Infectious Disease"/>
            <person name="Wu L."/>
            <person name="Ma J."/>
        </authorList>
    </citation>
    <scope>NUCLEOTIDE SEQUENCE [LARGE SCALE GENOMIC DNA]</scope>
    <source>
        <strain evidence="4">IBRC 10765</strain>
    </source>
</reference>
<dbReference type="RefSeq" id="WP_380696470.1">
    <property type="nucleotide sequence ID" value="NZ_JBHRYR010000003.1"/>
</dbReference>
<evidence type="ECO:0000256" key="1">
    <source>
        <dbReference type="PROSITE-ProRule" id="PRU00703"/>
    </source>
</evidence>
<sequence>MKQWQTTLIQQAVSLEDAIRTLNDSGMRILLVVDEQRRLLGTVTDGDIRRALMAHAPLSSPVSAVMHNEPITARMDWSKANIQKAMDRHQVLQMPVLNYEDQVIGLETLYSLRDTPKKDNLVFLMAGGFGTRLRPLTNDCPKPMLMIGGKPILETILESFIAAGFHRFCISTHYRGEMIRDHFGDGDKWGVSIDYVDEKDPLGTAGALSLLPDDKLDAPVFVMNGDLLTQLNFTNLLDFHVDNAAVATMCVREYEYQVPYGVISSVGHQITSIVEKPVQKFFINAGIYLLSPEMIASIPKEERVDMPELIESAMQDGQTVNMFPLHEYWLDIGRMEDFKKAQLEFLAL</sequence>
<comment type="caution">
    <text evidence="3">The sequence shown here is derived from an EMBL/GenBank/DDBJ whole genome shotgun (WGS) entry which is preliminary data.</text>
</comment>
<dbReference type="InterPro" id="IPR000644">
    <property type="entry name" value="CBS_dom"/>
</dbReference>
<dbReference type="SMART" id="SM00116">
    <property type="entry name" value="CBS"/>
    <property type="match status" value="2"/>
</dbReference>
<evidence type="ECO:0000313" key="4">
    <source>
        <dbReference type="Proteomes" id="UP001595617"/>
    </source>
</evidence>
<proteinExistence type="predicted"/>
<organism evidence="3 4">
    <name type="scientific">Saccharospirillum mangrovi</name>
    <dbReference type="NCBI Taxonomy" id="2161747"/>
    <lineage>
        <taxon>Bacteria</taxon>
        <taxon>Pseudomonadati</taxon>
        <taxon>Pseudomonadota</taxon>
        <taxon>Gammaproteobacteria</taxon>
        <taxon>Oceanospirillales</taxon>
        <taxon>Saccharospirillaceae</taxon>
        <taxon>Saccharospirillum</taxon>
    </lineage>
</organism>
<accession>A0ABV7ZYS7</accession>
<dbReference type="SUPFAM" id="SSF53448">
    <property type="entry name" value="Nucleotide-diphospho-sugar transferases"/>
    <property type="match status" value="1"/>
</dbReference>
<dbReference type="InterPro" id="IPR050486">
    <property type="entry name" value="Mannose-1P_guanyltransferase"/>
</dbReference>
<protein>
    <submittedName>
        <fullName evidence="3">Nucleotidyltransferase family protein</fullName>
    </submittedName>
</protein>
<dbReference type="PANTHER" id="PTHR22572">
    <property type="entry name" value="SUGAR-1-PHOSPHATE GUANYL TRANSFERASE"/>
    <property type="match status" value="1"/>
</dbReference>
<dbReference type="InterPro" id="IPR005835">
    <property type="entry name" value="NTP_transferase_dom"/>
</dbReference>
<dbReference type="Gene3D" id="3.10.580.10">
    <property type="entry name" value="CBS-domain"/>
    <property type="match status" value="1"/>
</dbReference>
<feature type="domain" description="CBS" evidence="2">
    <location>
        <begin position="1"/>
        <end position="60"/>
    </location>
</feature>
<evidence type="ECO:0000259" key="2">
    <source>
        <dbReference type="PROSITE" id="PS51371"/>
    </source>
</evidence>
<dbReference type="Gene3D" id="3.90.550.10">
    <property type="entry name" value="Spore Coat Polysaccharide Biosynthesis Protein SpsA, Chain A"/>
    <property type="match status" value="1"/>
</dbReference>
<dbReference type="Proteomes" id="UP001595617">
    <property type="component" value="Unassembled WGS sequence"/>
</dbReference>
<dbReference type="SUPFAM" id="SSF54631">
    <property type="entry name" value="CBS-domain pair"/>
    <property type="match status" value="1"/>
</dbReference>
<dbReference type="PROSITE" id="PS51371">
    <property type="entry name" value="CBS"/>
    <property type="match status" value="1"/>
</dbReference>
<dbReference type="Pfam" id="PF00571">
    <property type="entry name" value="CBS"/>
    <property type="match status" value="1"/>
</dbReference>
<dbReference type="InterPro" id="IPR046342">
    <property type="entry name" value="CBS_dom_sf"/>
</dbReference>
<keyword evidence="4" id="KW-1185">Reference proteome</keyword>
<dbReference type="InterPro" id="IPR029044">
    <property type="entry name" value="Nucleotide-diphossugar_trans"/>
</dbReference>
<keyword evidence="1" id="KW-0129">CBS domain</keyword>
<evidence type="ECO:0000313" key="3">
    <source>
        <dbReference type="EMBL" id="MFC3853376.1"/>
    </source>
</evidence>
<dbReference type="CDD" id="cd06426">
    <property type="entry name" value="NTP_transferase_like_2"/>
    <property type="match status" value="1"/>
</dbReference>